<organism evidence="2 3">
    <name type="scientific">Methanosarcina mazei SarPi</name>
    <dbReference type="NCBI Taxonomy" id="1434115"/>
    <lineage>
        <taxon>Archaea</taxon>
        <taxon>Methanobacteriati</taxon>
        <taxon>Methanobacteriota</taxon>
        <taxon>Stenosarchaea group</taxon>
        <taxon>Methanomicrobia</taxon>
        <taxon>Methanosarcinales</taxon>
        <taxon>Methanosarcinaceae</taxon>
        <taxon>Methanosarcina</taxon>
    </lineage>
</organism>
<reference evidence="2 3" key="1">
    <citation type="submission" date="2014-07" db="EMBL/GenBank/DDBJ databases">
        <title>Methanogenic archaea and the global carbon cycle.</title>
        <authorList>
            <person name="Henriksen J.R."/>
            <person name="Luke J."/>
            <person name="Reinhart S."/>
            <person name="Benedict M.N."/>
            <person name="Youngblut N.D."/>
            <person name="Metcalf M.E."/>
            <person name="Whitaker R.J."/>
            <person name="Metcalf W.W."/>
        </authorList>
    </citation>
    <scope>NUCLEOTIDE SEQUENCE [LARGE SCALE GENOMIC DNA]</scope>
    <source>
        <strain evidence="2 3">SarPi</strain>
    </source>
</reference>
<evidence type="ECO:0000313" key="3">
    <source>
        <dbReference type="Proteomes" id="UP000033116"/>
    </source>
</evidence>
<accession>A0A0E3LSP8</accession>
<gene>
    <name evidence="2" type="ORF">MSMAP_2161</name>
</gene>
<dbReference type="RefSeq" id="WP_011034332.1">
    <property type="nucleotide sequence ID" value="NZ_CP009511.1"/>
</dbReference>
<keyword evidence="1" id="KW-0812">Transmembrane</keyword>
<sequence length="69" mass="7628">MSSESQRDEDIFESQFIDKYLSEYASISSIVREALLFELLATVGGVVAGIILSGIRQTKLSNKTKSRSL</sequence>
<proteinExistence type="predicted"/>
<dbReference type="AlphaFoldDB" id="A0A0E3LSP8"/>
<dbReference type="PATRIC" id="fig|1434115.4.peg.2793"/>
<name>A0A0E3LSP8_METMZ</name>
<evidence type="ECO:0000313" key="2">
    <source>
        <dbReference type="EMBL" id="AKB62146.1"/>
    </source>
</evidence>
<dbReference type="GeneID" id="24851810"/>
<dbReference type="EMBL" id="CP009511">
    <property type="protein sequence ID" value="AKB62146.1"/>
    <property type="molecule type" value="Genomic_DNA"/>
</dbReference>
<keyword evidence="1" id="KW-0472">Membrane</keyword>
<keyword evidence="1" id="KW-1133">Transmembrane helix</keyword>
<dbReference type="HOGENOM" id="CLU_2766104_0_0_2"/>
<protein>
    <submittedName>
        <fullName evidence="2">Mg/Co/Ni transporter MgtE</fullName>
    </submittedName>
</protein>
<dbReference type="Proteomes" id="UP000033116">
    <property type="component" value="Chromosome"/>
</dbReference>
<feature type="transmembrane region" description="Helical" evidence="1">
    <location>
        <begin position="34"/>
        <end position="55"/>
    </location>
</feature>
<evidence type="ECO:0000256" key="1">
    <source>
        <dbReference type="SAM" id="Phobius"/>
    </source>
</evidence>